<name>A0A0A7S8U5_FRIPE</name>
<dbReference type="STRING" id="1267021.FPB0191_01940"/>
<accession>A0A0A7S8U5</accession>
<dbReference type="InterPro" id="IPR008727">
    <property type="entry name" value="PAAR_motif"/>
</dbReference>
<dbReference type="Pfam" id="PF05488">
    <property type="entry name" value="PAAR_motif"/>
    <property type="match status" value="1"/>
</dbReference>
<reference evidence="1 3" key="1">
    <citation type="journal article" date="2014" name="Appl. Environ. Microbiol.">
        <title>Gut symbionts from distinct hosts exhibit genotoxic activity via divergent colibactin biosynthetic pathways.</title>
        <authorList>
            <person name="Engel P."/>
            <person name="Vizcaino M.I."/>
            <person name="Crawford J.M."/>
        </authorList>
    </citation>
    <scope>NUCLEOTIDE SEQUENCE [LARGE SCALE GENOMIC DNA]</scope>
    <source>
        <strain evidence="1 3">PEB0191</strain>
    </source>
</reference>
<organism evidence="1 3">
    <name type="scientific">Frischella perrara</name>
    <dbReference type="NCBI Taxonomy" id="1267021"/>
    <lineage>
        <taxon>Bacteria</taxon>
        <taxon>Pseudomonadati</taxon>
        <taxon>Pseudomonadota</taxon>
        <taxon>Gammaproteobacteria</taxon>
        <taxon>Orbales</taxon>
        <taxon>Orbaceae</taxon>
        <taxon>Frischella</taxon>
    </lineage>
</organism>
<keyword evidence="3" id="KW-1185">Reference proteome</keyword>
<dbReference type="RefSeq" id="WP_039105663.1">
    <property type="nucleotide sequence ID" value="NZ_CAMKYH010000020.1"/>
</dbReference>
<dbReference type="HOGENOM" id="CLU_148568_4_2_6"/>
<reference evidence="2 4" key="2">
    <citation type="submission" date="2018-05" db="EMBL/GenBank/DDBJ databases">
        <title>Reference genomes for bee gut microbiota database.</title>
        <authorList>
            <person name="Ellegaard K.M."/>
        </authorList>
    </citation>
    <scope>NUCLEOTIDE SEQUENCE [LARGE SCALE GENOMIC DNA]</scope>
    <source>
        <strain evidence="2 4">ESL0167</strain>
    </source>
</reference>
<evidence type="ECO:0000313" key="3">
    <source>
        <dbReference type="Proteomes" id="UP000030901"/>
    </source>
</evidence>
<dbReference type="EMBL" id="CP009056">
    <property type="protein sequence ID" value="AJA45751.1"/>
    <property type="molecule type" value="Genomic_DNA"/>
</dbReference>
<dbReference type="KEGG" id="fpp:FPB0191_01940"/>
<dbReference type="OrthoDB" id="6860016at2"/>
<proteinExistence type="predicted"/>
<evidence type="ECO:0000313" key="1">
    <source>
        <dbReference type="EMBL" id="AJA45751.1"/>
    </source>
</evidence>
<gene>
    <name evidence="2" type="ORF">DKK76_09520</name>
    <name evidence="1" type="ORF">FPB0191_01940</name>
</gene>
<dbReference type="CDD" id="cd14744">
    <property type="entry name" value="PAAR_CT_2"/>
    <property type="match status" value="1"/>
</dbReference>
<sequence>MKGVIRLGDKTTHNGCVLTASTTIIVQGKGVARVGDTVSCPKDKHGPTQIIEGDPNITDNGIPIAFEGHKCACGCSLISSIQSFGKR</sequence>
<dbReference type="Gene3D" id="2.60.200.60">
    <property type="match status" value="1"/>
</dbReference>
<dbReference type="Proteomes" id="UP000247838">
    <property type="component" value="Unassembled WGS sequence"/>
</dbReference>
<dbReference type="EMBL" id="QGLM01000018">
    <property type="protein sequence ID" value="PXY94684.1"/>
    <property type="molecule type" value="Genomic_DNA"/>
</dbReference>
<dbReference type="Proteomes" id="UP000030901">
    <property type="component" value="Chromosome"/>
</dbReference>
<evidence type="ECO:0000313" key="4">
    <source>
        <dbReference type="Proteomes" id="UP000247838"/>
    </source>
</evidence>
<evidence type="ECO:0000313" key="2">
    <source>
        <dbReference type="EMBL" id="PXY94684.1"/>
    </source>
</evidence>
<dbReference type="AlphaFoldDB" id="A0A0A7S8U5"/>
<protein>
    <submittedName>
        <fullName evidence="2">PAAR domain-containing protein</fullName>
    </submittedName>
</protein>